<organism evidence="1 2">
    <name type="scientific">Symbiodinium pilosum</name>
    <name type="common">Dinoflagellate</name>
    <dbReference type="NCBI Taxonomy" id="2952"/>
    <lineage>
        <taxon>Eukaryota</taxon>
        <taxon>Sar</taxon>
        <taxon>Alveolata</taxon>
        <taxon>Dinophyceae</taxon>
        <taxon>Suessiales</taxon>
        <taxon>Symbiodiniaceae</taxon>
        <taxon>Symbiodinium</taxon>
    </lineage>
</organism>
<sequence length="182" mass="20170">WKQLGGGVVGTVATVAIAVIAKNDLERAKRESPEGRLQAVHRMMRPHEPAKGGYNALDLVKACEHYTGPDFLEEVRWKKEATAHMEVLRFREQCKFQTVDSIAPAGANILKALLANRKGGDGQGVAALSAGTAVGPKKVAQWMRQEGCHPVIWHTREEKYKFASERHAQAAAAILNRRWWPL</sequence>
<comment type="caution">
    <text evidence="1">The sequence shown here is derived from an EMBL/GenBank/DDBJ whole genome shotgun (WGS) entry which is preliminary data.</text>
</comment>
<accession>A0A812R9A8</accession>
<feature type="non-terminal residue" evidence="1">
    <location>
        <position position="1"/>
    </location>
</feature>
<dbReference type="AlphaFoldDB" id="A0A812R9A8"/>
<reference evidence="1" key="1">
    <citation type="submission" date="2021-02" db="EMBL/GenBank/DDBJ databases">
        <authorList>
            <person name="Dougan E. K."/>
            <person name="Rhodes N."/>
            <person name="Thang M."/>
            <person name="Chan C."/>
        </authorList>
    </citation>
    <scope>NUCLEOTIDE SEQUENCE</scope>
</reference>
<protein>
    <submittedName>
        <fullName evidence="1">Uncharacterized protein</fullName>
    </submittedName>
</protein>
<proteinExistence type="predicted"/>
<gene>
    <name evidence="1" type="ORF">SPIL2461_LOCUS10413</name>
</gene>
<evidence type="ECO:0000313" key="2">
    <source>
        <dbReference type="Proteomes" id="UP000649617"/>
    </source>
</evidence>
<dbReference type="OrthoDB" id="10371793at2759"/>
<dbReference type="EMBL" id="CAJNIZ010019304">
    <property type="protein sequence ID" value="CAE7424160.1"/>
    <property type="molecule type" value="Genomic_DNA"/>
</dbReference>
<dbReference type="Proteomes" id="UP000649617">
    <property type="component" value="Unassembled WGS sequence"/>
</dbReference>
<keyword evidence="2" id="KW-1185">Reference proteome</keyword>
<evidence type="ECO:0000313" key="1">
    <source>
        <dbReference type="EMBL" id="CAE7424160.1"/>
    </source>
</evidence>
<name>A0A812R9A8_SYMPI</name>